<dbReference type="OrthoDB" id="4509573at2759"/>
<protein>
    <recommendedName>
        <fullName evidence="3">F-box domain protein</fullName>
    </recommendedName>
</protein>
<evidence type="ECO:0000313" key="1">
    <source>
        <dbReference type="EMBL" id="PKX98157.1"/>
    </source>
</evidence>
<dbReference type="VEuPathDB" id="FungiDB:P174DRAFT_499868"/>
<gene>
    <name evidence="1" type="ORF">P174DRAFT_499868</name>
</gene>
<dbReference type="Gene3D" id="3.80.10.10">
    <property type="entry name" value="Ribonuclease Inhibitor"/>
    <property type="match status" value="1"/>
</dbReference>
<keyword evidence="2" id="KW-1185">Reference proteome</keyword>
<dbReference type="AlphaFoldDB" id="A0A2I1CKJ6"/>
<proteinExistence type="predicted"/>
<dbReference type="OMA" id="RRLEYQT"/>
<dbReference type="RefSeq" id="XP_024686752.1">
    <property type="nucleotide sequence ID" value="XM_024830932.1"/>
</dbReference>
<dbReference type="Proteomes" id="UP000234474">
    <property type="component" value="Unassembled WGS sequence"/>
</dbReference>
<dbReference type="InterPro" id="IPR032675">
    <property type="entry name" value="LRR_dom_sf"/>
</dbReference>
<evidence type="ECO:0008006" key="3">
    <source>
        <dbReference type="Google" id="ProtNLM"/>
    </source>
</evidence>
<name>A0A2I1CKJ6_ASPN1</name>
<dbReference type="GeneID" id="36538269"/>
<accession>A0A2I1CKJ6</accession>
<sequence>MYIANRHMRIYGTLRQVNKAFYYSATRLMFQTFVIQLDWEVQGCDFPFIKFEELCCNANARYVERLVIKCCERTAGPAAYNPGDFAGSCKKFALHLRQLQSLRSVVLVFFTYPYGRHGMEAGGHIEQIIEALQLAQLPKLERLRIIYDAASEFTSEDGLLESPPPHHPPISRGIKSLQSVTLDLGYSRVTRRQDSSISQILKQGESLEYVDAHGIHKFPRSSSTFLHPSAPLQFLRLAFTFLPAECLLELRHFQNTLRDLGLDDVRLSSRSWAEVFNLLQQYFRPSQAAGR</sequence>
<evidence type="ECO:0000313" key="2">
    <source>
        <dbReference type="Proteomes" id="UP000234474"/>
    </source>
</evidence>
<comment type="caution">
    <text evidence="1">The sequence shown here is derived from an EMBL/GenBank/DDBJ whole genome shotgun (WGS) entry which is preliminary data.</text>
</comment>
<reference evidence="2" key="1">
    <citation type="journal article" date="2018" name="Proc. Natl. Acad. Sci. U.S.A.">
        <title>Linking secondary metabolites to gene clusters through genome sequencing of six diverse Aspergillus species.</title>
        <authorList>
            <person name="Kaerboelling I."/>
            <person name="Vesth T.C."/>
            <person name="Frisvad J.C."/>
            <person name="Nybo J.L."/>
            <person name="Theobald S."/>
            <person name="Kuo A."/>
            <person name="Bowyer P."/>
            <person name="Matsuda Y."/>
            <person name="Mondo S."/>
            <person name="Lyhne E.K."/>
            <person name="Kogle M.E."/>
            <person name="Clum A."/>
            <person name="Lipzen A."/>
            <person name="Salamov A."/>
            <person name="Ngan C.Y."/>
            <person name="Daum C."/>
            <person name="Chiniquy J."/>
            <person name="Barry K."/>
            <person name="LaButti K."/>
            <person name="Haridas S."/>
            <person name="Simmons B.A."/>
            <person name="Magnuson J.K."/>
            <person name="Mortensen U.H."/>
            <person name="Larsen T.O."/>
            <person name="Grigoriev I.V."/>
            <person name="Baker S.E."/>
            <person name="Andersen M.R."/>
        </authorList>
    </citation>
    <scope>NUCLEOTIDE SEQUENCE [LARGE SCALE GENOMIC DNA]</scope>
    <source>
        <strain evidence="2">IBT 16806</strain>
    </source>
</reference>
<dbReference type="EMBL" id="MSZS01000001">
    <property type="protein sequence ID" value="PKX98157.1"/>
    <property type="molecule type" value="Genomic_DNA"/>
</dbReference>
<dbReference type="SUPFAM" id="SSF52047">
    <property type="entry name" value="RNI-like"/>
    <property type="match status" value="1"/>
</dbReference>
<organism evidence="1 2">
    <name type="scientific">Aspergillus novofumigatus (strain IBT 16806)</name>
    <dbReference type="NCBI Taxonomy" id="1392255"/>
    <lineage>
        <taxon>Eukaryota</taxon>
        <taxon>Fungi</taxon>
        <taxon>Dikarya</taxon>
        <taxon>Ascomycota</taxon>
        <taxon>Pezizomycotina</taxon>
        <taxon>Eurotiomycetes</taxon>
        <taxon>Eurotiomycetidae</taxon>
        <taxon>Eurotiales</taxon>
        <taxon>Aspergillaceae</taxon>
        <taxon>Aspergillus</taxon>
        <taxon>Aspergillus subgen. Fumigati</taxon>
    </lineage>
</organism>